<dbReference type="SUPFAM" id="SSF51735">
    <property type="entry name" value="NAD(P)-binding Rossmann-fold domains"/>
    <property type="match status" value="1"/>
</dbReference>
<gene>
    <name evidence="3" type="ORF">BECKMB1821G_GA0114241_10308</name>
</gene>
<protein>
    <submittedName>
        <fullName evidence="3">UDP-N-acetylglucosamine 4,6-dehydratase</fullName>
    </submittedName>
</protein>
<dbReference type="InterPro" id="IPR051203">
    <property type="entry name" value="Polysaccharide_Synthase-Rel"/>
</dbReference>
<evidence type="ECO:0000259" key="2">
    <source>
        <dbReference type="Pfam" id="PF02719"/>
    </source>
</evidence>
<evidence type="ECO:0000256" key="1">
    <source>
        <dbReference type="ARBA" id="ARBA00007430"/>
    </source>
</evidence>
<dbReference type="CDD" id="cd05237">
    <property type="entry name" value="UDP_invert_4-6DH_SDR_e"/>
    <property type="match status" value="1"/>
</dbReference>
<proteinExistence type="inferred from homology"/>
<sequence>MLNNASILITGGTGSFGKQFVRTILGQHQPRKLIIYSRDELKQFEMAREFNAGYIRYFIGDVRDKERLIQAMQGVDLVIHAAALKQVPAAEYNPMECIKTNIHGAQNVIHAALANEVERVIALSTDKAANPINLYGATKLASDKLFVAANNIAGGHRTRFAVVRYGNVVGSRGSVVPFFRKLIAERADHLPITDERMTRFWITLQHGVDFVLKNLRRMYGGELFVPKIPSVRIVDLARAMAPGLPHRIIGIRPGEKIHEVMCPMDDSHLTLEFPDHFVIRPTITFTDRGNNFTPNRLGEKGVPVEQGFEYNSGRNDRFLSIEEIMAMNGDLAVPNHA</sequence>
<dbReference type="NCBIfam" id="TIGR03589">
    <property type="entry name" value="PseB"/>
    <property type="match status" value="1"/>
</dbReference>
<dbReference type="PANTHER" id="PTHR43318:SF2">
    <property type="entry name" value="UDP-N-ACETYLGLUCOSAMINE 4,6-DEHYDRATASE (INVERTING)"/>
    <property type="match status" value="1"/>
</dbReference>
<dbReference type="InterPro" id="IPR020025">
    <property type="entry name" value="PseB"/>
</dbReference>
<dbReference type="InterPro" id="IPR003869">
    <property type="entry name" value="Polysac_CapD-like"/>
</dbReference>
<comment type="similarity">
    <text evidence="1">Belongs to the polysaccharide synthase family.</text>
</comment>
<reference evidence="3" key="1">
    <citation type="submission" date="2019-02" db="EMBL/GenBank/DDBJ databases">
        <authorList>
            <person name="Gruber-Vodicka R. H."/>
            <person name="Seah K. B. B."/>
        </authorList>
    </citation>
    <scope>NUCLEOTIDE SEQUENCE</scope>
    <source>
        <strain evidence="3">BECK_BZ197</strain>
    </source>
</reference>
<name>A0A450XER9_9GAMM</name>
<organism evidence="3">
    <name type="scientific">Candidatus Kentrum sp. MB</name>
    <dbReference type="NCBI Taxonomy" id="2138164"/>
    <lineage>
        <taxon>Bacteria</taxon>
        <taxon>Pseudomonadati</taxon>
        <taxon>Pseudomonadota</taxon>
        <taxon>Gammaproteobacteria</taxon>
        <taxon>Candidatus Kentrum</taxon>
    </lineage>
</organism>
<dbReference type="InterPro" id="IPR036291">
    <property type="entry name" value="NAD(P)-bd_dom_sf"/>
</dbReference>
<accession>A0A450XER9</accession>
<dbReference type="EMBL" id="CAADFO010000030">
    <property type="protein sequence ID" value="VFK27758.1"/>
    <property type="molecule type" value="Genomic_DNA"/>
</dbReference>
<evidence type="ECO:0000313" key="3">
    <source>
        <dbReference type="EMBL" id="VFK27758.1"/>
    </source>
</evidence>
<feature type="domain" description="Polysaccharide biosynthesis protein CapD-like" evidence="2">
    <location>
        <begin position="7"/>
        <end position="280"/>
    </location>
</feature>
<dbReference type="Pfam" id="PF02719">
    <property type="entry name" value="Polysacc_synt_2"/>
    <property type="match status" value="1"/>
</dbReference>
<dbReference type="PANTHER" id="PTHR43318">
    <property type="entry name" value="UDP-N-ACETYLGLUCOSAMINE 4,6-DEHYDRATASE"/>
    <property type="match status" value="1"/>
</dbReference>
<dbReference type="AlphaFoldDB" id="A0A450XER9"/>
<dbReference type="Gene3D" id="3.40.50.720">
    <property type="entry name" value="NAD(P)-binding Rossmann-like Domain"/>
    <property type="match status" value="1"/>
</dbReference>